<keyword evidence="4" id="KW-1185">Reference proteome</keyword>
<evidence type="ECO:0000259" key="1">
    <source>
        <dbReference type="Pfam" id="PF09664"/>
    </source>
</evidence>
<feature type="domain" description="Conserved hypothetical protein CHP02679 N terminus" evidence="2">
    <location>
        <begin position="33"/>
        <end position="245"/>
    </location>
</feature>
<dbReference type="SUPFAM" id="SSF56726">
    <property type="entry name" value="DNA topoisomerase IV, alpha subunit"/>
    <property type="match status" value="1"/>
</dbReference>
<feature type="domain" description="DUF2399" evidence="1">
    <location>
        <begin position="269"/>
        <end position="420"/>
    </location>
</feature>
<dbReference type="Pfam" id="PF11796">
    <property type="entry name" value="DUF3323"/>
    <property type="match status" value="1"/>
</dbReference>
<protein>
    <submittedName>
        <fullName evidence="3">TIGR02679 family protein</fullName>
    </submittedName>
</protein>
<dbReference type="GO" id="GO:0005694">
    <property type="term" value="C:chromosome"/>
    <property type="evidence" value="ECO:0007669"/>
    <property type="project" value="InterPro"/>
</dbReference>
<dbReference type="Proteomes" id="UP000184088">
    <property type="component" value="Unassembled WGS sequence"/>
</dbReference>
<organism evidence="3 4">
    <name type="scientific">Caldanaerobius fijiensis DSM 17918</name>
    <dbReference type="NCBI Taxonomy" id="1121256"/>
    <lineage>
        <taxon>Bacteria</taxon>
        <taxon>Bacillati</taxon>
        <taxon>Bacillota</taxon>
        <taxon>Clostridia</taxon>
        <taxon>Thermoanaerobacterales</taxon>
        <taxon>Thermoanaerobacteraceae</taxon>
        <taxon>Caldanaerobius</taxon>
    </lineage>
</organism>
<gene>
    <name evidence="3" type="ORF">SAMN02746089_01164</name>
</gene>
<dbReference type="InterPro" id="IPR024466">
    <property type="entry name" value="CHP02679_N"/>
</dbReference>
<dbReference type="RefSeq" id="WP_073342655.1">
    <property type="nucleotide sequence ID" value="NZ_FQVH01000010.1"/>
</dbReference>
<dbReference type="InterPro" id="IPR024465">
    <property type="entry name" value="DUF2399"/>
</dbReference>
<dbReference type="STRING" id="1121256.SAMN02746089_01164"/>
<reference evidence="3 4" key="1">
    <citation type="submission" date="2016-11" db="EMBL/GenBank/DDBJ databases">
        <authorList>
            <person name="Jaros S."/>
            <person name="Januszkiewicz K."/>
            <person name="Wedrychowicz H."/>
        </authorList>
    </citation>
    <scope>NUCLEOTIDE SEQUENCE [LARGE SCALE GENOMIC DNA]</scope>
    <source>
        <strain evidence="3 4">DSM 17918</strain>
    </source>
</reference>
<evidence type="ECO:0000313" key="4">
    <source>
        <dbReference type="Proteomes" id="UP000184088"/>
    </source>
</evidence>
<proteinExistence type="predicted"/>
<dbReference type="EMBL" id="FQVH01000010">
    <property type="protein sequence ID" value="SHF01858.1"/>
    <property type="molecule type" value="Genomic_DNA"/>
</dbReference>
<dbReference type="Gene3D" id="3.40.1360.10">
    <property type="match status" value="1"/>
</dbReference>
<sequence length="429" mass="49469">MNREDIAFFKSRQGYRRIFEGIREKYRSLGRIGGVIKLTDLTDEEKEILSNHFKRDYSKNKSANIDVSAFEKSLKQTRFENYSLIEILEEYFGEKLTTKKEDIDAYNKEKQDFFEQLQLAGTGRRCAQWLDSIKQEKAVGMKAINQRYDRDKNALKKDILLVCDAIDNLPVYKGEKVRLPVFASRITLNPHGFDLNTDCGNLLKWALCTIMGLDDVRSSEEVAELYYRAGILLDEISNYVTLSGLIAYRGSKTDEVFEAAYYSNEVLQVPLLHLSKIDSVKSPLGKVYVVENPGVFTTLLDTSAFLPLVCTYGQPKLSSLVLLDLLYREGTEIYYSGDFDPEGLSIADRLYKRYKECFHFWRYTVDDYKKAQSNEILSDRRLNILKSIEAFSLREIVEEMSRVKKAGYQELIIDELISDLSSISCFKKV</sequence>
<dbReference type="InterPro" id="IPR036078">
    <property type="entry name" value="Spo11/TopoVI_A_sf"/>
</dbReference>
<dbReference type="OrthoDB" id="1661308at2"/>
<dbReference type="Pfam" id="PF09664">
    <property type="entry name" value="DUF2399"/>
    <property type="match status" value="1"/>
</dbReference>
<dbReference type="InterPro" id="IPR013495">
    <property type="entry name" value="CHP02679"/>
</dbReference>
<dbReference type="GO" id="GO:0003677">
    <property type="term" value="F:DNA binding"/>
    <property type="evidence" value="ECO:0007669"/>
    <property type="project" value="InterPro"/>
</dbReference>
<dbReference type="NCBIfam" id="TIGR02679">
    <property type="entry name" value="TIGR02679 family protein"/>
    <property type="match status" value="1"/>
</dbReference>
<evidence type="ECO:0000313" key="3">
    <source>
        <dbReference type="EMBL" id="SHF01858.1"/>
    </source>
</evidence>
<name>A0A1M4Y809_9THEO</name>
<evidence type="ECO:0000259" key="2">
    <source>
        <dbReference type="Pfam" id="PF11796"/>
    </source>
</evidence>
<dbReference type="AlphaFoldDB" id="A0A1M4Y809"/>
<accession>A0A1M4Y809</accession>